<dbReference type="Pfam" id="PF12710">
    <property type="entry name" value="HAD"/>
    <property type="match status" value="1"/>
</dbReference>
<dbReference type="AlphaFoldDB" id="F4KKH3"/>
<dbReference type="STRING" id="879243.Poras_0955"/>
<gene>
    <name evidence="1" type="ordered locus">Poras_0955</name>
</gene>
<protein>
    <submittedName>
        <fullName evidence="1">HAD-superfamily subfamily IB hydrolase, TIGR01490</fullName>
    </submittedName>
</protein>
<dbReference type="InterPro" id="IPR006385">
    <property type="entry name" value="HAD_hydro_SerB1"/>
</dbReference>
<keyword evidence="2" id="KW-1185">Reference proteome</keyword>
<evidence type="ECO:0000313" key="1">
    <source>
        <dbReference type="EMBL" id="AEE12898.1"/>
    </source>
</evidence>
<dbReference type="eggNOG" id="COG0560">
    <property type="taxonomic scope" value="Bacteria"/>
</dbReference>
<dbReference type="NCBIfam" id="TIGR01488">
    <property type="entry name" value="HAD-SF-IB"/>
    <property type="match status" value="1"/>
</dbReference>
<accession>F4KKH3</accession>
<dbReference type="Gene3D" id="3.40.50.1000">
    <property type="entry name" value="HAD superfamily/HAD-like"/>
    <property type="match status" value="1"/>
</dbReference>
<dbReference type="KEGG" id="pah:Poras_0955"/>
<evidence type="ECO:0000313" key="2">
    <source>
        <dbReference type="Proteomes" id="UP000006545"/>
    </source>
</evidence>
<dbReference type="InterPro" id="IPR036412">
    <property type="entry name" value="HAD-like_sf"/>
</dbReference>
<dbReference type="EMBL" id="CP002689">
    <property type="protein sequence ID" value="AEE12898.1"/>
    <property type="molecule type" value="Genomic_DNA"/>
</dbReference>
<dbReference type="GO" id="GO:0016787">
    <property type="term" value="F:hydrolase activity"/>
    <property type="evidence" value="ECO:0007669"/>
    <property type="project" value="UniProtKB-KW"/>
</dbReference>
<dbReference type="InterPro" id="IPR023214">
    <property type="entry name" value="HAD_sf"/>
</dbReference>
<reference evidence="2" key="1">
    <citation type="submission" date="2011-04" db="EMBL/GenBank/DDBJ databases">
        <title>The complete genome of Porphyromonas asaccharolytica DSM 20707.</title>
        <authorList>
            <person name="Lucas S."/>
            <person name="Han J."/>
            <person name="Lapidus A."/>
            <person name="Bruce D."/>
            <person name="Goodwin L."/>
            <person name="Pitluck S."/>
            <person name="Peters L."/>
            <person name="Kyrpides N."/>
            <person name="Mavromatis K."/>
            <person name="Ivanova N."/>
            <person name="Ovchinnikova G."/>
            <person name="Pagani I."/>
            <person name="Lu M."/>
            <person name="Detter J.C."/>
            <person name="Tapia R."/>
            <person name="Han C."/>
            <person name="Land M."/>
            <person name="Hauser L."/>
            <person name="Markowitz V."/>
            <person name="Cheng J.-F."/>
            <person name="Hugenholtz P."/>
            <person name="Woyke T."/>
            <person name="Wu D."/>
            <person name="Gronow S."/>
            <person name="Wellnitz S."/>
            <person name="Brambilla E."/>
            <person name="Klenk H.-P."/>
            <person name="Eisen J.A."/>
        </authorList>
    </citation>
    <scope>NUCLEOTIDE SEQUENCE [LARGE SCALE GENOMIC DNA]</scope>
    <source>
        <strain evidence="2">ATCC 25260 / DSM 20707 / VPI 4198</strain>
    </source>
</reference>
<dbReference type="Proteomes" id="UP000006545">
    <property type="component" value="Chromosome"/>
</dbReference>
<proteinExistence type="predicted"/>
<sequence>MQSCGSFVWHLPYYLYQYAAYRLSGGVADRYKERIIGTVVRGWSYEEGLQRGAAFADQIDQMLRPEAIRRLEQHQRDGHRTILLTASTDLAVSSWARRRGFDLVLATELELAEGLYTGRFATPNCKGAEKVRRLDLALPEWRTVTTYGYGDSASDRNFLALCTKHYYGTFE</sequence>
<name>F4KKH3_PORAD</name>
<dbReference type="NCBIfam" id="TIGR01490">
    <property type="entry name" value="HAD-SF-IB-hyp1"/>
    <property type="match status" value="1"/>
</dbReference>
<organism evidence="1 2">
    <name type="scientific">Porphyromonas asaccharolytica (strain ATCC 25260 / DSM 20707 / BCRC 10618 / CCUG 7834 / JCM 6326 / LMG 13178 / VPI 4198 / B440)</name>
    <name type="common">Bacteroides asaccharolyticus</name>
    <dbReference type="NCBI Taxonomy" id="879243"/>
    <lineage>
        <taxon>Bacteria</taxon>
        <taxon>Pseudomonadati</taxon>
        <taxon>Bacteroidota</taxon>
        <taxon>Bacteroidia</taxon>
        <taxon>Bacteroidales</taxon>
        <taxon>Porphyromonadaceae</taxon>
        <taxon>Porphyromonas</taxon>
    </lineage>
</organism>
<keyword evidence="1" id="KW-0378">Hydrolase</keyword>
<dbReference type="HOGENOM" id="CLU_052657_2_1_10"/>
<dbReference type="SUPFAM" id="SSF56784">
    <property type="entry name" value="HAD-like"/>
    <property type="match status" value="1"/>
</dbReference>